<dbReference type="CDD" id="cd07246">
    <property type="entry name" value="VOC_like"/>
    <property type="match status" value="1"/>
</dbReference>
<evidence type="ECO:0000313" key="3">
    <source>
        <dbReference type="Proteomes" id="UP000655225"/>
    </source>
</evidence>
<comment type="caution">
    <text evidence="2">The sequence shown here is derived from an EMBL/GenBank/DDBJ whole genome shotgun (WGS) entry which is preliminary data.</text>
</comment>
<evidence type="ECO:0000259" key="1">
    <source>
        <dbReference type="PROSITE" id="PS51819"/>
    </source>
</evidence>
<dbReference type="PANTHER" id="PTHR34109:SF1">
    <property type="entry name" value="VOC DOMAIN-CONTAINING PROTEIN"/>
    <property type="match status" value="1"/>
</dbReference>
<dbReference type="SUPFAM" id="SSF54593">
    <property type="entry name" value="Glyoxalase/Bleomycin resistance protein/Dihydroxybiphenyl dioxygenase"/>
    <property type="match status" value="1"/>
</dbReference>
<sequence length="173" mass="18092">MAQENVPTVDLRNGGAKNGCSKAVSFSALKPQLVVQAPKAAEAVQFYKAAFGAEELKRSMHPKRKADQELPLILSAELKLGSSVLLVCDQTDECVAKVKSEEKGSGCILCLETDNVETAVANAVKAGGVIIDGGELTDGEGACCGGRVGKVKDPYGYVWLICSPGKMCTDVEG</sequence>
<accession>A0A834ZAL9</accession>
<gene>
    <name evidence="2" type="ORF">HHK36_013157</name>
</gene>
<organism evidence="2 3">
    <name type="scientific">Tetracentron sinense</name>
    <name type="common">Spur-leaf</name>
    <dbReference type="NCBI Taxonomy" id="13715"/>
    <lineage>
        <taxon>Eukaryota</taxon>
        <taxon>Viridiplantae</taxon>
        <taxon>Streptophyta</taxon>
        <taxon>Embryophyta</taxon>
        <taxon>Tracheophyta</taxon>
        <taxon>Spermatophyta</taxon>
        <taxon>Magnoliopsida</taxon>
        <taxon>Trochodendrales</taxon>
        <taxon>Trochodendraceae</taxon>
        <taxon>Tetracentron</taxon>
    </lineage>
</organism>
<dbReference type="Pfam" id="PF22650">
    <property type="entry name" value="At5g48480-like_C"/>
    <property type="match status" value="1"/>
</dbReference>
<dbReference type="PANTHER" id="PTHR34109">
    <property type="entry name" value="BNAUNNG04460D PROTEIN-RELATED"/>
    <property type="match status" value="1"/>
</dbReference>
<dbReference type="OMA" id="VWAICSA"/>
<name>A0A834ZAL9_TETSI</name>
<feature type="domain" description="VOC" evidence="1">
    <location>
        <begin position="29"/>
        <end position="164"/>
    </location>
</feature>
<dbReference type="InterPro" id="IPR054576">
    <property type="entry name" value="At5g48480-like_N"/>
</dbReference>
<dbReference type="OrthoDB" id="2013034at2759"/>
<dbReference type="Gene3D" id="3.10.180.10">
    <property type="entry name" value="2,3-Dihydroxybiphenyl 1,2-Dioxygenase, domain 1"/>
    <property type="match status" value="1"/>
</dbReference>
<dbReference type="PROSITE" id="PS51819">
    <property type="entry name" value="VOC"/>
    <property type="match status" value="1"/>
</dbReference>
<keyword evidence="3" id="KW-1185">Reference proteome</keyword>
<dbReference type="InterPro" id="IPR029068">
    <property type="entry name" value="Glyas_Bleomycin-R_OHBP_Dase"/>
</dbReference>
<dbReference type="Proteomes" id="UP000655225">
    <property type="component" value="Unassembled WGS sequence"/>
</dbReference>
<dbReference type="InterPro" id="IPR054575">
    <property type="entry name" value="At5g48480-like_C"/>
</dbReference>
<proteinExistence type="predicted"/>
<reference evidence="2 3" key="1">
    <citation type="submission" date="2020-04" db="EMBL/GenBank/DDBJ databases">
        <title>Plant Genome Project.</title>
        <authorList>
            <person name="Zhang R.-G."/>
        </authorList>
    </citation>
    <scope>NUCLEOTIDE SEQUENCE [LARGE SCALE GENOMIC DNA]</scope>
    <source>
        <strain evidence="2">YNK0</strain>
        <tissue evidence="2">Leaf</tissue>
    </source>
</reference>
<dbReference type="Pfam" id="PF22656">
    <property type="entry name" value="At5g48480-like_N"/>
    <property type="match status" value="1"/>
</dbReference>
<protein>
    <recommendedName>
        <fullName evidence="1">VOC domain-containing protein</fullName>
    </recommendedName>
</protein>
<dbReference type="InterPro" id="IPR037523">
    <property type="entry name" value="VOC_core"/>
</dbReference>
<dbReference type="EMBL" id="JABCRI010000008">
    <property type="protein sequence ID" value="KAF8402205.1"/>
    <property type="molecule type" value="Genomic_DNA"/>
</dbReference>
<dbReference type="AlphaFoldDB" id="A0A834ZAL9"/>
<evidence type="ECO:0000313" key="2">
    <source>
        <dbReference type="EMBL" id="KAF8402205.1"/>
    </source>
</evidence>